<evidence type="ECO:0000313" key="10">
    <source>
        <dbReference type="Proteomes" id="UP000249091"/>
    </source>
</evidence>
<keyword evidence="2 5" id="KW-0694">RNA-binding</keyword>
<evidence type="ECO:0000256" key="1">
    <source>
        <dbReference type="ARBA" id="ARBA00022730"/>
    </source>
</evidence>
<sequence>MSDENNLVASVRTEFGKGAARRARRDGQVPAVLYGHNTDPQHLALPSREFAAVLRAHGTNAILTLDIDGTEQLALTKSVVVHPIRRYIEHADLLVVKRGEKVTVEVPVVLEGEAASGTLVVNEVSTIKIEADAMNLPEEIKISIEGVEAGTQILAGGVELPSGSVLQDDAELLLVNIVEAPSADDLEGEEGAEEAPAAEEAAAAEEA</sequence>
<keyword evidence="10" id="KW-1185">Reference proteome</keyword>
<organism evidence="9 10">
    <name type="scientific">Rhodococcus coprophilus</name>
    <dbReference type="NCBI Taxonomy" id="38310"/>
    <lineage>
        <taxon>Bacteria</taxon>
        <taxon>Bacillati</taxon>
        <taxon>Actinomycetota</taxon>
        <taxon>Actinomycetes</taxon>
        <taxon>Mycobacteriales</taxon>
        <taxon>Nocardiaceae</taxon>
        <taxon>Rhodococcus</taxon>
    </lineage>
</organism>
<gene>
    <name evidence="5 9" type="primary">rplY</name>
    <name evidence="5" type="synonym">ctc</name>
    <name evidence="9" type="ORF">NCTC10994_01628</name>
</gene>
<reference evidence="9 10" key="1">
    <citation type="submission" date="2018-06" db="EMBL/GenBank/DDBJ databases">
        <authorList>
            <consortium name="Pathogen Informatics"/>
            <person name="Doyle S."/>
        </authorList>
    </citation>
    <scope>NUCLEOTIDE SEQUENCE [LARGE SCALE GENOMIC DNA]</scope>
    <source>
        <strain evidence="9 10">NCTC10994</strain>
    </source>
</reference>
<dbReference type="KEGG" id="rcr:NCTC10994_01628"/>
<dbReference type="PANTHER" id="PTHR33284:SF1">
    <property type="entry name" value="RIBOSOMAL PROTEIN L25_GLN-TRNA SYNTHETASE, ANTI-CODON-BINDING DOMAIN-CONTAINING PROTEIN"/>
    <property type="match status" value="1"/>
</dbReference>
<dbReference type="InterPro" id="IPR020056">
    <property type="entry name" value="Rbsml_bL25/Gln-tRNA_synth_N"/>
</dbReference>
<evidence type="ECO:0000259" key="8">
    <source>
        <dbReference type="Pfam" id="PF14693"/>
    </source>
</evidence>
<dbReference type="HAMAP" id="MF_01334">
    <property type="entry name" value="Ribosomal_bL25_CTC"/>
    <property type="match status" value="1"/>
</dbReference>
<dbReference type="SUPFAM" id="SSF50715">
    <property type="entry name" value="Ribosomal protein L25-like"/>
    <property type="match status" value="1"/>
</dbReference>
<dbReference type="InterPro" id="IPR011035">
    <property type="entry name" value="Ribosomal_bL25/Gln-tRNA_synth"/>
</dbReference>
<evidence type="ECO:0000256" key="3">
    <source>
        <dbReference type="ARBA" id="ARBA00022980"/>
    </source>
</evidence>
<feature type="region of interest" description="Disordered" evidence="6">
    <location>
        <begin position="183"/>
        <end position="207"/>
    </location>
</feature>
<dbReference type="InterPro" id="IPR020057">
    <property type="entry name" value="Ribosomal_bL25_b-dom"/>
</dbReference>
<comment type="function">
    <text evidence="5">This is one of the proteins that binds to the 5S RNA in the ribosome where it forms part of the central protuberance.</text>
</comment>
<comment type="similarity">
    <text evidence="5">Belongs to the bacterial ribosomal protein bL25 family. CTC subfamily.</text>
</comment>
<feature type="domain" description="Large ribosomal subunit protein bL25 beta" evidence="8">
    <location>
        <begin position="101"/>
        <end position="179"/>
    </location>
</feature>
<keyword evidence="3 5" id="KW-0689">Ribosomal protein</keyword>
<dbReference type="NCBIfam" id="NF004131">
    <property type="entry name" value="PRK05618.2-1"/>
    <property type="match status" value="1"/>
</dbReference>
<name>A0A2X4U7X5_9NOCA</name>
<dbReference type="Gene3D" id="2.170.120.20">
    <property type="entry name" value="Ribosomal protein L25, beta domain"/>
    <property type="match status" value="1"/>
</dbReference>
<proteinExistence type="inferred from homology"/>
<dbReference type="NCBIfam" id="TIGR00731">
    <property type="entry name" value="bL25_bact_ctc"/>
    <property type="match status" value="1"/>
</dbReference>
<evidence type="ECO:0000256" key="2">
    <source>
        <dbReference type="ARBA" id="ARBA00022884"/>
    </source>
</evidence>
<evidence type="ECO:0000259" key="7">
    <source>
        <dbReference type="Pfam" id="PF01386"/>
    </source>
</evidence>
<evidence type="ECO:0000256" key="6">
    <source>
        <dbReference type="SAM" id="MobiDB-lite"/>
    </source>
</evidence>
<dbReference type="EMBL" id="LS483468">
    <property type="protein sequence ID" value="SQI30472.1"/>
    <property type="molecule type" value="Genomic_DNA"/>
</dbReference>
<evidence type="ECO:0000313" key="9">
    <source>
        <dbReference type="EMBL" id="SQI30472.1"/>
    </source>
</evidence>
<evidence type="ECO:0000256" key="5">
    <source>
        <dbReference type="HAMAP-Rule" id="MF_01334"/>
    </source>
</evidence>
<dbReference type="InterPro" id="IPR029751">
    <property type="entry name" value="Ribosomal_L25_dom"/>
</dbReference>
<dbReference type="Gene3D" id="2.40.240.10">
    <property type="entry name" value="Ribosomal Protein L25, Chain P"/>
    <property type="match status" value="1"/>
</dbReference>
<dbReference type="InterPro" id="IPR020930">
    <property type="entry name" value="Ribosomal_uL5_bac-type"/>
</dbReference>
<dbReference type="RefSeq" id="WP_072699770.1">
    <property type="nucleotide sequence ID" value="NZ_JAFBBL010000001.1"/>
</dbReference>
<dbReference type="PANTHER" id="PTHR33284">
    <property type="entry name" value="RIBOSOMAL PROTEIN L25/GLN-TRNA SYNTHETASE, ANTI-CODON-BINDING DOMAIN-CONTAINING PROTEIN"/>
    <property type="match status" value="1"/>
</dbReference>
<keyword evidence="4 5" id="KW-0687">Ribonucleoprotein</keyword>
<dbReference type="GO" id="GO:0006412">
    <property type="term" value="P:translation"/>
    <property type="evidence" value="ECO:0007669"/>
    <property type="project" value="UniProtKB-UniRule"/>
</dbReference>
<dbReference type="Proteomes" id="UP000249091">
    <property type="component" value="Chromosome 1"/>
</dbReference>
<dbReference type="GO" id="GO:0003735">
    <property type="term" value="F:structural constituent of ribosome"/>
    <property type="evidence" value="ECO:0007669"/>
    <property type="project" value="InterPro"/>
</dbReference>
<dbReference type="CDD" id="cd00495">
    <property type="entry name" value="Ribosomal_L25_TL5_CTC"/>
    <property type="match status" value="1"/>
</dbReference>
<comment type="subunit">
    <text evidence="5">Part of the 50S ribosomal subunit; part of the 5S rRNA/L5/L18/L25 subcomplex. Contacts the 5S rRNA. Binds to the 5S rRNA independently of L5 and L18.</text>
</comment>
<feature type="domain" description="Large ribosomal subunit protein bL25 L25" evidence="7">
    <location>
        <begin position="7"/>
        <end position="93"/>
    </location>
</feature>
<dbReference type="Pfam" id="PF14693">
    <property type="entry name" value="Ribosomal_TL5_C"/>
    <property type="match status" value="1"/>
</dbReference>
<dbReference type="STRING" id="1219011.GCA_001895045_01769"/>
<evidence type="ECO:0000256" key="4">
    <source>
        <dbReference type="ARBA" id="ARBA00023274"/>
    </source>
</evidence>
<dbReference type="GO" id="GO:0022625">
    <property type="term" value="C:cytosolic large ribosomal subunit"/>
    <property type="evidence" value="ECO:0007669"/>
    <property type="project" value="TreeGrafter"/>
</dbReference>
<dbReference type="Pfam" id="PF01386">
    <property type="entry name" value="Ribosomal_L25p"/>
    <property type="match status" value="1"/>
</dbReference>
<protein>
    <recommendedName>
        <fullName evidence="5">Large ribosomal subunit protein bL25</fullName>
    </recommendedName>
    <alternativeName>
        <fullName evidence="5">General stress protein CTC</fullName>
    </alternativeName>
</protein>
<dbReference type="AlphaFoldDB" id="A0A2X4U7X5"/>
<dbReference type="InterPro" id="IPR001021">
    <property type="entry name" value="Ribosomal_bL25_long"/>
</dbReference>
<accession>A0A2X4U7X5</accession>
<dbReference type="InterPro" id="IPR037121">
    <property type="entry name" value="Ribosomal_bL25_C"/>
</dbReference>
<dbReference type="GO" id="GO:0008097">
    <property type="term" value="F:5S rRNA binding"/>
    <property type="evidence" value="ECO:0007669"/>
    <property type="project" value="InterPro"/>
</dbReference>
<keyword evidence="1 5" id="KW-0699">rRNA-binding</keyword>